<reference evidence="8" key="1">
    <citation type="submission" date="2020-06" db="EMBL/GenBank/DDBJ databases">
        <title>Draft genomic sequecing of Geomonas sp. Red745.</title>
        <authorList>
            <person name="Itoh H."/>
            <person name="Xu Z.X."/>
            <person name="Ushijima N."/>
            <person name="Masuda Y."/>
            <person name="Shiratori Y."/>
            <person name="Senoo K."/>
        </authorList>
    </citation>
    <scope>NUCLEOTIDE SEQUENCE [LARGE SCALE GENOMIC DNA]</scope>
    <source>
        <strain evidence="8">Red745</strain>
    </source>
</reference>
<evidence type="ECO:0000313" key="8">
    <source>
        <dbReference type="Proteomes" id="UP000587586"/>
    </source>
</evidence>
<proteinExistence type="predicted"/>
<keyword evidence="5 6" id="KW-0472">Membrane</keyword>
<dbReference type="EMBL" id="BLXZ01000007">
    <property type="protein sequence ID" value="GFO69754.1"/>
    <property type="molecule type" value="Genomic_DNA"/>
</dbReference>
<organism evidence="7 8">
    <name type="scientific">Geomonas limicola</name>
    <dbReference type="NCBI Taxonomy" id="2740186"/>
    <lineage>
        <taxon>Bacteria</taxon>
        <taxon>Pseudomonadati</taxon>
        <taxon>Thermodesulfobacteriota</taxon>
        <taxon>Desulfuromonadia</taxon>
        <taxon>Geobacterales</taxon>
        <taxon>Geobacteraceae</taxon>
        <taxon>Geomonas</taxon>
    </lineage>
</organism>
<dbReference type="GO" id="GO:0005886">
    <property type="term" value="C:plasma membrane"/>
    <property type="evidence" value="ECO:0007669"/>
    <property type="project" value="UniProtKB-SubCell"/>
</dbReference>
<name>A0A6V8NCZ9_9BACT</name>
<protein>
    <submittedName>
        <fullName evidence="7">Cytochrome-c oxidase</fullName>
    </submittedName>
</protein>
<dbReference type="RefSeq" id="WP_183362340.1">
    <property type="nucleotide sequence ID" value="NZ_BLXZ01000007.1"/>
</dbReference>
<feature type="transmembrane region" description="Helical" evidence="6">
    <location>
        <begin position="61"/>
        <end position="86"/>
    </location>
</feature>
<sequence length="88" mass="9675">MAAYKIYFVAWSTLLVLTAVTVAVSYLNLGLWNASVALAIASLKAGLVALYFMHLRHEIKLVLGFAVFPFLILGLILVGTLIDAIYRF</sequence>
<keyword evidence="8" id="KW-1185">Reference proteome</keyword>
<dbReference type="Proteomes" id="UP000587586">
    <property type="component" value="Unassembled WGS sequence"/>
</dbReference>
<evidence type="ECO:0000256" key="2">
    <source>
        <dbReference type="ARBA" id="ARBA00022475"/>
    </source>
</evidence>
<dbReference type="NCBIfam" id="TIGR02229">
    <property type="entry name" value="caa3_sub_IV"/>
    <property type="match status" value="1"/>
</dbReference>
<evidence type="ECO:0000256" key="4">
    <source>
        <dbReference type="ARBA" id="ARBA00022989"/>
    </source>
</evidence>
<evidence type="ECO:0000256" key="6">
    <source>
        <dbReference type="SAM" id="Phobius"/>
    </source>
</evidence>
<keyword evidence="3 6" id="KW-0812">Transmembrane</keyword>
<dbReference type="InterPro" id="IPR005171">
    <property type="entry name" value="Cyt_c_oxidase_su4_prok"/>
</dbReference>
<feature type="transmembrane region" description="Helical" evidence="6">
    <location>
        <begin position="6"/>
        <end position="29"/>
    </location>
</feature>
<dbReference type="InterPro" id="IPR011743">
    <property type="entry name" value="Caa3_sub_IV"/>
</dbReference>
<accession>A0A6V8NCZ9</accession>
<evidence type="ECO:0000313" key="7">
    <source>
        <dbReference type="EMBL" id="GFO69754.1"/>
    </source>
</evidence>
<dbReference type="AlphaFoldDB" id="A0A6V8NCZ9"/>
<evidence type="ECO:0000256" key="1">
    <source>
        <dbReference type="ARBA" id="ARBA00004651"/>
    </source>
</evidence>
<comment type="subcellular location">
    <subcellularLocation>
        <location evidence="1">Cell membrane</location>
        <topology evidence="1">Multi-pass membrane protein</topology>
    </subcellularLocation>
</comment>
<dbReference type="Pfam" id="PF03626">
    <property type="entry name" value="COX4_pro"/>
    <property type="match status" value="1"/>
</dbReference>
<keyword evidence="2" id="KW-1003">Cell membrane</keyword>
<evidence type="ECO:0000256" key="3">
    <source>
        <dbReference type="ARBA" id="ARBA00022692"/>
    </source>
</evidence>
<feature type="transmembrane region" description="Helical" evidence="6">
    <location>
        <begin position="36"/>
        <end position="55"/>
    </location>
</feature>
<keyword evidence="4 6" id="KW-1133">Transmembrane helix</keyword>
<gene>
    <name evidence="7" type="ORF">GMLC_33330</name>
</gene>
<evidence type="ECO:0000256" key="5">
    <source>
        <dbReference type="ARBA" id="ARBA00023136"/>
    </source>
</evidence>
<comment type="caution">
    <text evidence="7">The sequence shown here is derived from an EMBL/GenBank/DDBJ whole genome shotgun (WGS) entry which is preliminary data.</text>
</comment>